<keyword evidence="1" id="KW-0472">Membrane</keyword>
<evidence type="ECO:0000313" key="2">
    <source>
        <dbReference type="EMBL" id="CUS36653.1"/>
    </source>
</evidence>
<keyword evidence="1" id="KW-1133">Transmembrane helix</keyword>
<name>A0A0S4LJ14_9BACT</name>
<feature type="transmembrane region" description="Helical" evidence="1">
    <location>
        <begin position="162"/>
        <end position="183"/>
    </location>
</feature>
<evidence type="ECO:0000313" key="3">
    <source>
        <dbReference type="Proteomes" id="UP000198736"/>
    </source>
</evidence>
<accession>A0A0S4LJ14</accession>
<dbReference type="Proteomes" id="UP000198736">
    <property type="component" value="Unassembled WGS sequence"/>
</dbReference>
<dbReference type="STRING" id="1742973.COMA2_250013"/>
<organism evidence="2 3">
    <name type="scientific">Candidatus Nitrospira nitrificans</name>
    <dbReference type="NCBI Taxonomy" id="1742973"/>
    <lineage>
        <taxon>Bacteria</taxon>
        <taxon>Pseudomonadati</taxon>
        <taxon>Nitrospirota</taxon>
        <taxon>Nitrospiria</taxon>
        <taxon>Nitrospirales</taxon>
        <taxon>Nitrospiraceae</taxon>
        <taxon>Nitrospira</taxon>
    </lineage>
</organism>
<gene>
    <name evidence="2" type="ORF">COMA2_250013</name>
</gene>
<keyword evidence="1" id="KW-0812">Transmembrane</keyword>
<dbReference type="Pfam" id="PF10027">
    <property type="entry name" value="DUF2269"/>
    <property type="match status" value="1"/>
</dbReference>
<dbReference type="OrthoDB" id="7363240at2"/>
<feature type="transmembrane region" description="Helical" evidence="1">
    <location>
        <begin position="136"/>
        <end position="156"/>
    </location>
</feature>
<dbReference type="EMBL" id="CZPZ01000018">
    <property type="protein sequence ID" value="CUS36653.1"/>
    <property type="molecule type" value="Genomic_DNA"/>
</dbReference>
<protein>
    <recommendedName>
        <fullName evidence="4">Integral membrane protein</fullName>
    </recommendedName>
</protein>
<evidence type="ECO:0008006" key="4">
    <source>
        <dbReference type="Google" id="ProtNLM"/>
    </source>
</evidence>
<dbReference type="AlphaFoldDB" id="A0A0S4LJ14"/>
<evidence type="ECO:0000256" key="1">
    <source>
        <dbReference type="SAM" id="Phobius"/>
    </source>
</evidence>
<dbReference type="InterPro" id="IPR018729">
    <property type="entry name" value="DUF2269_transmembrane"/>
</dbReference>
<dbReference type="RefSeq" id="WP_090898273.1">
    <property type="nucleotide sequence ID" value="NZ_CZPZ01000018.1"/>
</dbReference>
<proteinExistence type="predicted"/>
<sequence length="196" mass="21969">MNTYLLLRFAHLLGLMLMSAGLIGVFVSDVRSRQVRDLKLFAQAVTLIAVFYDGLVVPGALLLLASGTWLIVSYYNGWSFLAVPWLAGMVLLFAFEFIEGNTITRMYFMRLRRLAREALAVERMTSELARARSERLASFTHFLDIPILVVIVSLGALRPNDWTQFFAATALAIAVASLLNYAIPRIYPWGGEEETT</sequence>
<reference evidence="3" key="1">
    <citation type="submission" date="2015-10" db="EMBL/GenBank/DDBJ databases">
        <authorList>
            <person name="Luecker S."/>
            <person name="Luecker S."/>
        </authorList>
    </citation>
    <scope>NUCLEOTIDE SEQUENCE [LARGE SCALE GENOMIC DNA]</scope>
</reference>
<feature type="transmembrane region" description="Helical" evidence="1">
    <location>
        <begin position="6"/>
        <end position="28"/>
    </location>
</feature>
<feature type="transmembrane region" description="Helical" evidence="1">
    <location>
        <begin position="40"/>
        <end position="72"/>
    </location>
</feature>
<feature type="transmembrane region" description="Helical" evidence="1">
    <location>
        <begin position="78"/>
        <end position="98"/>
    </location>
</feature>
<keyword evidence="3" id="KW-1185">Reference proteome</keyword>